<organism evidence="16 17">
    <name type="scientific">Ostreibacterium oceani</name>
    <dbReference type="NCBI Taxonomy" id="2654998"/>
    <lineage>
        <taxon>Bacteria</taxon>
        <taxon>Pseudomonadati</taxon>
        <taxon>Pseudomonadota</taxon>
        <taxon>Gammaproteobacteria</taxon>
        <taxon>Cardiobacteriales</taxon>
        <taxon>Ostreibacteriaceae</taxon>
        <taxon>Ostreibacterium</taxon>
    </lineage>
</organism>
<sequence length="500" mass="54944">MQSVLLMILDGWGHAHAAPDNAISHANTPNWDMLLATCPKTLIKTAGKAVGLPNEQMGNSEVGHMNIGAGRVVYQSLTRIQDALHEHRFQQTEALANACDVPDNQALHILGLLSAGGVHSHEDHIEALIELAKSKGVARIYLHVFTDGRDTPPRSAEASLKRFQALEDQQFKIATITGRYFAMDRDNNWERTQTAYEAIADNQAEFRAPRALDALAQAYRRDENDEFIQATVLDAAERMQDGDHLVFMNFRADRARQLTQLFAENTTHFPHRHIQLNQLVTLTQYQQQLQTTVAFPPIAIHNGLGEVLAHAGAKQLRIAETEKYAHVTYFFNGGEETVFPGEDRILVQSPAVATYDLKPEMAVSEVTEKLTAAIQTNTYDFICLNFANPDMVGHTGVFSAAVKAVEAVDEAMGKVINAARANQMKILVTADHGNVEQMTNPETGKPFTSHTTFPVPLLLVNGDGKRLTDGGALCDLAPTVLALMDIEQPPEMTGKSLIVA</sequence>
<gene>
    <name evidence="9" type="primary">gpmI</name>
    <name evidence="16" type="ORF">GCU85_00675</name>
</gene>
<dbReference type="CDD" id="cd16010">
    <property type="entry name" value="iPGM"/>
    <property type="match status" value="1"/>
</dbReference>
<evidence type="ECO:0000256" key="11">
    <source>
        <dbReference type="PIRSR" id="PIRSR001492-1"/>
    </source>
</evidence>
<feature type="binding site" evidence="9 12">
    <location>
        <position position="119"/>
    </location>
    <ligand>
        <name>substrate</name>
    </ligand>
</feature>
<evidence type="ECO:0000256" key="3">
    <source>
        <dbReference type="ARBA" id="ARBA00004798"/>
    </source>
</evidence>
<feature type="binding site" evidence="9 12">
    <location>
        <position position="185"/>
    </location>
    <ligand>
        <name>substrate</name>
    </ligand>
</feature>
<evidence type="ECO:0000256" key="5">
    <source>
        <dbReference type="ARBA" id="ARBA00022723"/>
    </source>
</evidence>
<keyword evidence="17" id="KW-1185">Reference proteome</keyword>
<comment type="pathway">
    <text evidence="3 9">Carbohydrate degradation; glycolysis; pyruvate from D-glyceraldehyde 3-phosphate: step 3/5.</text>
</comment>
<keyword evidence="5 9" id="KW-0479">Metal-binding</keyword>
<dbReference type="GO" id="GO:0006007">
    <property type="term" value="P:glucose catabolic process"/>
    <property type="evidence" value="ECO:0007669"/>
    <property type="project" value="InterPro"/>
</dbReference>
<keyword evidence="6 9" id="KW-0324">Glycolysis</keyword>
<evidence type="ECO:0000313" key="17">
    <source>
        <dbReference type="Proteomes" id="UP000471298"/>
    </source>
</evidence>
<feature type="binding site" evidence="9 13">
    <location>
        <position position="394"/>
    </location>
    <ligand>
        <name>Mn(2+)</name>
        <dbReference type="ChEBI" id="CHEBI:29035"/>
        <label>1</label>
    </ligand>
</feature>
<dbReference type="FunCoup" id="A0A6N7EUE5">
    <property type="interactions" value="385"/>
</dbReference>
<dbReference type="PANTHER" id="PTHR31637">
    <property type="entry name" value="2,3-BISPHOSPHOGLYCERATE-INDEPENDENT PHOSPHOGLYCERATE MUTASE"/>
    <property type="match status" value="1"/>
</dbReference>
<comment type="caution">
    <text evidence="16">The sequence shown here is derived from an EMBL/GenBank/DDBJ whole genome shotgun (WGS) entry which is preliminary data.</text>
</comment>
<dbReference type="Proteomes" id="UP000471298">
    <property type="component" value="Unassembled WGS sequence"/>
</dbReference>
<dbReference type="HAMAP" id="MF_01038">
    <property type="entry name" value="GpmI"/>
    <property type="match status" value="1"/>
</dbReference>
<comment type="similarity">
    <text evidence="4 9">Belongs to the BPG-independent phosphoglycerate mutase family.</text>
</comment>
<comment type="cofactor">
    <cofactor evidence="9">
        <name>Mn(2+)</name>
        <dbReference type="ChEBI" id="CHEBI:29035"/>
    </cofactor>
    <text evidence="9">Binds 2 manganese ions per subunit.</text>
</comment>
<evidence type="ECO:0000256" key="4">
    <source>
        <dbReference type="ARBA" id="ARBA00008819"/>
    </source>
</evidence>
<name>A0A6N7EUE5_9GAMM</name>
<dbReference type="SUPFAM" id="SSF53649">
    <property type="entry name" value="Alkaline phosphatase-like"/>
    <property type="match status" value="1"/>
</dbReference>
<feature type="binding site" evidence="9 13">
    <location>
        <position position="60"/>
    </location>
    <ligand>
        <name>Mn(2+)</name>
        <dbReference type="ChEBI" id="CHEBI:29035"/>
        <label>2</label>
    </ligand>
</feature>
<dbReference type="Pfam" id="PF06415">
    <property type="entry name" value="iPGM_N"/>
    <property type="match status" value="1"/>
</dbReference>
<feature type="active site" description="Phosphoserine intermediate" evidence="9 11">
    <location>
        <position position="60"/>
    </location>
</feature>
<evidence type="ECO:0000259" key="15">
    <source>
        <dbReference type="Pfam" id="PF06415"/>
    </source>
</evidence>
<dbReference type="NCBIfam" id="TIGR01307">
    <property type="entry name" value="pgm_bpd_ind"/>
    <property type="match status" value="1"/>
</dbReference>
<dbReference type="PANTHER" id="PTHR31637:SF0">
    <property type="entry name" value="2,3-BISPHOSPHOGLYCERATE-INDEPENDENT PHOSPHOGLYCERATE MUTASE"/>
    <property type="match status" value="1"/>
</dbReference>
<dbReference type="PIRSF" id="PIRSF001492">
    <property type="entry name" value="IPGAM"/>
    <property type="match status" value="1"/>
</dbReference>
<dbReference type="InParanoid" id="A0A6N7EUE5"/>
<dbReference type="UniPathway" id="UPA00109">
    <property type="reaction ID" value="UER00186"/>
</dbReference>
<feature type="binding site" evidence="9 13">
    <location>
        <position position="450"/>
    </location>
    <ligand>
        <name>Mn(2+)</name>
        <dbReference type="ChEBI" id="CHEBI:29035"/>
        <label>1</label>
    </ligand>
</feature>
<dbReference type="GO" id="GO:0004619">
    <property type="term" value="F:phosphoglycerate mutase activity"/>
    <property type="evidence" value="ECO:0007669"/>
    <property type="project" value="UniProtKB-UniRule"/>
</dbReference>
<dbReference type="FunFam" id="3.40.1450.10:FF:000002">
    <property type="entry name" value="2,3-bisphosphoglycerate-independent phosphoglycerate mutase"/>
    <property type="match status" value="1"/>
</dbReference>
<dbReference type="InterPro" id="IPR006124">
    <property type="entry name" value="Metalloenzyme"/>
</dbReference>
<comment type="catalytic activity">
    <reaction evidence="1 9">
        <text>(2R)-2-phosphoglycerate = (2R)-3-phosphoglycerate</text>
        <dbReference type="Rhea" id="RHEA:15901"/>
        <dbReference type="ChEBI" id="CHEBI:58272"/>
        <dbReference type="ChEBI" id="CHEBI:58289"/>
        <dbReference type="EC" id="5.4.2.12"/>
    </reaction>
</comment>
<evidence type="ECO:0000256" key="13">
    <source>
        <dbReference type="PIRSR" id="PIRSR001492-3"/>
    </source>
</evidence>
<dbReference type="SUPFAM" id="SSF64158">
    <property type="entry name" value="2,3-Bisphosphoglycerate-independent phosphoglycerate mutase, substrate-binding domain"/>
    <property type="match status" value="1"/>
</dbReference>
<dbReference type="InterPro" id="IPR011258">
    <property type="entry name" value="BPG-indep_PGM_N"/>
</dbReference>
<dbReference type="GO" id="GO:0005829">
    <property type="term" value="C:cytosol"/>
    <property type="evidence" value="ECO:0007669"/>
    <property type="project" value="TreeGrafter"/>
</dbReference>
<evidence type="ECO:0000256" key="9">
    <source>
        <dbReference type="HAMAP-Rule" id="MF_01038"/>
    </source>
</evidence>
<evidence type="ECO:0000256" key="2">
    <source>
        <dbReference type="ARBA" id="ARBA00002315"/>
    </source>
</evidence>
<evidence type="ECO:0000256" key="10">
    <source>
        <dbReference type="NCBIfam" id="TIGR01307"/>
    </source>
</evidence>
<feature type="binding site" evidence="9 12">
    <location>
        <position position="323"/>
    </location>
    <ligand>
        <name>substrate</name>
    </ligand>
</feature>
<dbReference type="InterPro" id="IPR036646">
    <property type="entry name" value="PGAM_B_sf"/>
</dbReference>
<feature type="domain" description="Metalloenzyme" evidence="14">
    <location>
        <begin position="3"/>
        <end position="487"/>
    </location>
</feature>
<dbReference type="RefSeq" id="WP_152808308.1">
    <property type="nucleotide sequence ID" value="NZ_WHNW01000001.1"/>
</dbReference>
<feature type="binding site" evidence="9 13">
    <location>
        <position position="390"/>
    </location>
    <ligand>
        <name>Mn(2+)</name>
        <dbReference type="ChEBI" id="CHEBI:29035"/>
        <label>1</label>
    </ligand>
</feature>
<keyword evidence="8 9" id="KW-0413">Isomerase</keyword>
<feature type="binding site" evidence="9 13">
    <location>
        <position position="432"/>
    </location>
    <ligand>
        <name>Mn(2+)</name>
        <dbReference type="ChEBI" id="CHEBI:29035"/>
        <label>2</label>
    </ligand>
</feature>
<reference evidence="16 17" key="1">
    <citation type="submission" date="2019-10" db="EMBL/GenBank/DDBJ databases">
        <title>Cardiobacteriales fam. a chemoheterotrophic member of the order Cardiobacteriales, and proposal of Cardiobacteriales fam. nov.</title>
        <authorList>
            <person name="Wang C."/>
        </authorList>
    </citation>
    <scope>NUCLEOTIDE SEQUENCE [LARGE SCALE GENOMIC DNA]</scope>
    <source>
        <strain evidence="16 17">ML27</strain>
    </source>
</reference>
<feature type="binding site" evidence="9 12">
    <location>
        <begin position="251"/>
        <end position="254"/>
    </location>
    <ligand>
        <name>substrate</name>
    </ligand>
</feature>
<evidence type="ECO:0000256" key="7">
    <source>
        <dbReference type="ARBA" id="ARBA00023211"/>
    </source>
</evidence>
<comment type="subunit">
    <text evidence="9">Monomer.</text>
</comment>
<dbReference type="Gene3D" id="3.40.1450.10">
    <property type="entry name" value="BPG-independent phosphoglycerate mutase, domain B"/>
    <property type="match status" value="1"/>
</dbReference>
<feature type="binding site" evidence="9 13">
    <location>
        <position position="431"/>
    </location>
    <ligand>
        <name>Mn(2+)</name>
        <dbReference type="ChEBI" id="CHEBI:29035"/>
        <label>2</label>
    </ligand>
</feature>
<dbReference type="GO" id="GO:0006096">
    <property type="term" value="P:glycolytic process"/>
    <property type="evidence" value="ECO:0007669"/>
    <property type="project" value="UniProtKB-UniRule"/>
</dbReference>
<evidence type="ECO:0000256" key="12">
    <source>
        <dbReference type="PIRSR" id="PIRSR001492-2"/>
    </source>
</evidence>
<feature type="domain" description="BPG-independent PGAM N-terminal" evidence="15">
    <location>
        <begin position="80"/>
        <end position="286"/>
    </location>
</feature>
<dbReference type="EC" id="5.4.2.12" evidence="9 10"/>
<evidence type="ECO:0000259" key="14">
    <source>
        <dbReference type="Pfam" id="PF01676"/>
    </source>
</evidence>
<accession>A0A6N7EUE5</accession>
<evidence type="ECO:0000256" key="6">
    <source>
        <dbReference type="ARBA" id="ARBA00023152"/>
    </source>
</evidence>
<dbReference type="InterPro" id="IPR005995">
    <property type="entry name" value="Pgm_bpd_ind"/>
</dbReference>
<dbReference type="Pfam" id="PF01676">
    <property type="entry name" value="Metalloenzyme"/>
    <property type="match status" value="1"/>
</dbReference>
<dbReference type="InterPro" id="IPR017850">
    <property type="entry name" value="Alkaline_phosphatase_core_sf"/>
</dbReference>
<dbReference type="GO" id="GO:0030145">
    <property type="term" value="F:manganese ion binding"/>
    <property type="evidence" value="ECO:0007669"/>
    <property type="project" value="UniProtKB-UniRule"/>
</dbReference>
<protein>
    <recommendedName>
        <fullName evidence="9 10">2,3-bisphosphoglycerate-independent phosphoglycerate mutase</fullName>
        <shortName evidence="9">BPG-independent PGAM</shortName>
        <shortName evidence="9">Phosphoglyceromutase</shortName>
        <shortName evidence="9">iPGM</shortName>
        <ecNumber evidence="9 10">5.4.2.12</ecNumber>
    </recommendedName>
</protein>
<feature type="binding site" evidence="9 12">
    <location>
        <begin position="149"/>
        <end position="150"/>
    </location>
    <ligand>
        <name>substrate</name>
    </ligand>
</feature>
<feature type="binding site" evidence="9 12">
    <location>
        <position position="179"/>
    </location>
    <ligand>
        <name>substrate</name>
    </ligand>
</feature>
<evidence type="ECO:0000256" key="8">
    <source>
        <dbReference type="ARBA" id="ARBA00023235"/>
    </source>
</evidence>
<dbReference type="EMBL" id="WHNW01000001">
    <property type="protein sequence ID" value="MPV85245.1"/>
    <property type="molecule type" value="Genomic_DNA"/>
</dbReference>
<feature type="binding site" evidence="9 13">
    <location>
        <position position="10"/>
    </location>
    <ligand>
        <name>Mn(2+)</name>
        <dbReference type="ChEBI" id="CHEBI:29035"/>
        <label>2</label>
    </ligand>
</feature>
<evidence type="ECO:0000313" key="16">
    <source>
        <dbReference type="EMBL" id="MPV85245.1"/>
    </source>
</evidence>
<proteinExistence type="inferred from homology"/>
<keyword evidence="7 9" id="KW-0464">Manganese</keyword>
<dbReference type="AlphaFoldDB" id="A0A6N7EUE5"/>
<comment type="function">
    <text evidence="2 9">Catalyzes the interconversion of 2-phosphoglycerate and 3-phosphoglycerate.</text>
</comment>
<evidence type="ECO:0000256" key="1">
    <source>
        <dbReference type="ARBA" id="ARBA00000370"/>
    </source>
</evidence>
<dbReference type="Gene3D" id="3.40.720.10">
    <property type="entry name" value="Alkaline Phosphatase, subunit A"/>
    <property type="match status" value="1"/>
</dbReference>